<dbReference type="Proteomes" id="UP000799118">
    <property type="component" value="Unassembled WGS sequence"/>
</dbReference>
<dbReference type="OrthoDB" id="2744793at2759"/>
<keyword evidence="3" id="KW-1185">Reference proteome</keyword>
<feature type="transmembrane region" description="Helical" evidence="1">
    <location>
        <begin position="253"/>
        <end position="279"/>
    </location>
</feature>
<dbReference type="AlphaFoldDB" id="A0A6A4HD47"/>
<evidence type="ECO:0000313" key="3">
    <source>
        <dbReference type="Proteomes" id="UP000799118"/>
    </source>
</evidence>
<feature type="transmembrane region" description="Helical" evidence="1">
    <location>
        <begin position="216"/>
        <end position="241"/>
    </location>
</feature>
<organism evidence="2 3">
    <name type="scientific">Gymnopus androsaceus JB14</name>
    <dbReference type="NCBI Taxonomy" id="1447944"/>
    <lineage>
        <taxon>Eukaryota</taxon>
        <taxon>Fungi</taxon>
        <taxon>Dikarya</taxon>
        <taxon>Basidiomycota</taxon>
        <taxon>Agaricomycotina</taxon>
        <taxon>Agaricomycetes</taxon>
        <taxon>Agaricomycetidae</taxon>
        <taxon>Agaricales</taxon>
        <taxon>Marasmiineae</taxon>
        <taxon>Omphalotaceae</taxon>
        <taxon>Gymnopus</taxon>
    </lineage>
</organism>
<proteinExistence type="predicted"/>
<evidence type="ECO:0000313" key="2">
    <source>
        <dbReference type="EMBL" id="KAE9395568.1"/>
    </source>
</evidence>
<sequence length="305" mass="34117">MTPSEAKFIAYIGSSIYSETCQWMVACILYGAFLIPAILAIYLFLENGLQGYRRKIIFSVLILVVLVATWNYLPAFAIPLIMVKFDTRAEESVVAENVAINPWLDQISWPSIITLLISDGIVAWRAWVIWPGSKIIQYTLITLMFGNIVLNLAGNIFQNVQMDFVTSNSLSMVAIFISLGVNITATAMIGLKIWYHHRTTRILHWSKKRTFSPAGRILLLLVESGALFCIVQLITAILNILNNYTALLSSLQFAYLILIQFFLGLTSIYPMVIMILISLDQSALDETFQHDNGGTINTPSPTIPT</sequence>
<feature type="transmembrane region" description="Helical" evidence="1">
    <location>
        <begin position="107"/>
        <end position="128"/>
    </location>
</feature>
<keyword evidence="1" id="KW-1133">Transmembrane helix</keyword>
<protein>
    <submittedName>
        <fullName evidence="2">Uncharacterized protein</fullName>
    </submittedName>
</protein>
<gene>
    <name evidence="2" type="ORF">BT96DRAFT_922766</name>
</gene>
<keyword evidence="1" id="KW-0472">Membrane</keyword>
<keyword evidence="1" id="KW-0812">Transmembrane</keyword>
<feature type="transmembrane region" description="Helical" evidence="1">
    <location>
        <begin position="57"/>
        <end position="82"/>
    </location>
</feature>
<evidence type="ECO:0000256" key="1">
    <source>
        <dbReference type="SAM" id="Phobius"/>
    </source>
</evidence>
<name>A0A6A4HD47_9AGAR</name>
<reference evidence="2" key="1">
    <citation type="journal article" date="2019" name="Environ. Microbiol.">
        <title>Fungal ecological strategies reflected in gene transcription - a case study of two litter decomposers.</title>
        <authorList>
            <person name="Barbi F."/>
            <person name="Kohler A."/>
            <person name="Barry K."/>
            <person name="Baskaran P."/>
            <person name="Daum C."/>
            <person name="Fauchery L."/>
            <person name="Ihrmark K."/>
            <person name="Kuo A."/>
            <person name="LaButti K."/>
            <person name="Lipzen A."/>
            <person name="Morin E."/>
            <person name="Grigoriev I.V."/>
            <person name="Henrissat B."/>
            <person name="Lindahl B."/>
            <person name="Martin F."/>
        </authorList>
    </citation>
    <scope>NUCLEOTIDE SEQUENCE</scope>
    <source>
        <strain evidence="2">JB14</strain>
    </source>
</reference>
<feature type="transmembrane region" description="Helical" evidence="1">
    <location>
        <begin position="135"/>
        <end position="157"/>
    </location>
</feature>
<feature type="transmembrane region" description="Helical" evidence="1">
    <location>
        <begin position="169"/>
        <end position="195"/>
    </location>
</feature>
<accession>A0A6A4HD47</accession>
<feature type="transmembrane region" description="Helical" evidence="1">
    <location>
        <begin position="23"/>
        <end position="45"/>
    </location>
</feature>
<dbReference type="EMBL" id="ML769529">
    <property type="protein sequence ID" value="KAE9395568.1"/>
    <property type="molecule type" value="Genomic_DNA"/>
</dbReference>